<feature type="domain" description="DUF7144" evidence="2">
    <location>
        <begin position="21"/>
        <end position="134"/>
    </location>
</feature>
<name>A0A853A1E6_9ACTN</name>
<evidence type="ECO:0000313" key="4">
    <source>
        <dbReference type="Proteomes" id="UP000567795"/>
    </source>
</evidence>
<dbReference type="Pfam" id="PF23636">
    <property type="entry name" value="DUF7144"/>
    <property type="match status" value="1"/>
</dbReference>
<keyword evidence="1" id="KW-1133">Transmembrane helix</keyword>
<proteinExistence type="predicted"/>
<keyword evidence="4" id="KW-1185">Reference proteome</keyword>
<dbReference type="Proteomes" id="UP000567795">
    <property type="component" value="Unassembled WGS sequence"/>
</dbReference>
<feature type="transmembrane region" description="Helical" evidence="1">
    <location>
        <begin position="20"/>
        <end position="44"/>
    </location>
</feature>
<feature type="transmembrane region" description="Helical" evidence="1">
    <location>
        <begin position="91"/>
        <end position="107"/>
    </location>
</feature>
<evidence type="ECO:0000256" key="1">
    <source>
        <dbReference type="SAM" id="Phobius"/>
    </source>
</evidence>
<dbReference type="InterPro" id="IPR055568">
    <property type="entry name" value="DUF7144"/>
</dbReference>
<feature type="transmembrane region" description="Helical" evidence="1">
    <location>
        <begin position="113"/>
        <end position="130"/>
    </location>
</feature>
<protein>
    <recommendedName>
        <fullName evidence="2">DUF7144 domain-containing protein</fullName>
    </recommendedName>
</protein>
<evidence type="ECO:0000259" key="2">
    <source>
        <dbReference type="Pfam" id="PF23636"/>
    </source>
</evidence>
<reference evidence="3 4" key="1">
    <citation type="submission" date="2020-07" db="EMBL/GenBank/DDBJ databases">
        <title>Sequencing the genomes of 1000 actinobacteria strains.</title>
        <authorList>
            <person name="Klenk H.-P."/>
        </authorList>
    </citation>
    <scope>NUCLEOTIDE SEQUENCE [LARGE SCALE GENOMIC DNA]</scope>
    <source>
        <strain evidence="3 4">DSM 42178</strain>
    </source>
</reference>
<evidence type="ECO:0000313" key="3">
    <source>
        <dbReference type="EMBL" id="NYI07270.1"/>
    </source>
</evidence>
<accession>A0A853A1E6</accession>
<keyword evidence="1" id="KW-0812">Transmembrane</keyword>
<gene>
    <name evidence="3" type="ORF">FHU37_004213</name>
</gene>
<comment type="caution">
    <text evidence="3">The sequence shown here is derived from an EMBL/GenBank/DDBJ whole genome shotgun (WGS) entry which is preliminary data.</text>
</comment>
<sequence length="137" mass="14789">MSPTTQQPQRNAPGALVNGLVVFASVMLIVGGVLDVLRGIMAIAEDEIFVSTPDYTFAWDVTGWGWAHLLLGVLAVVVGMGLFAGRLWARVLGVVIAAVLLVANFLSLPYYPIWSIVLIAFYVLVIGALCEQRRDDS</sequence>
<dbReference type="EMBL" id="JACBZD010000001">
    <property type="protein sequence ID" value="NYI07270.1"/>
    <property type="molecule type" value="Genomic_DNA"/>
</dbReference>
<dbReference type="AlphaFoldDB" id="A0A853A1E6"/>
<feature type="transmembrane region" description="Helical" evidence="1">
    <location>
        <begin position="64"/>
        <end position="84"/>
    </location>
</feature>
<keyword evidence="1" id="KW-0472">Membrane</keyword>
<dbReference type="RefSeq" id="WP_179815714.1">
    <property type="nucleotide sequence ID" value="NZ_JACBZD010000001.1"/>
</dbReference>
<organism evidence="3 4">
    <name type="scientific">Allostreptomyces psammosilenae</name>
    <dbReference type="NCBI Taxonomy" id="1892865"/>
    <lineage>
        <taxon>Bacteria</taxon>
        <taxon>Bacillati</taxon>
        <taxon>Actinomycetota</taxon>
        <taxon>Actinomycetes</taxon>
        <taxon>Kitasatosporales</taxon>
        <taxon>Streptomycetaceae</taxon>
        <taxon>Allostreptomyces</taxon>
    </lineage>
</organism>